<dbReference type="InterPro" id="IPR036890">
    <property type="entry name" value="HATPase_C_sf"/>
</dbReference>
<feature type="domain" description="Histidine kinase/HSP90-like ATPase" evidence="3">
    <location>
        <begin position="848"/>
        <end position="945"/>
    </location>
</feature>
<dbReference type="InterPro" id="IPR003594">
    <property type="entry name" value="HATPase_dom"/>
</dbReference>
<evidence type="ECO:0000256" key="2">
    <source>
        <dbReference type="SAM" id="Phobius"/>
    </source>
</evidence>
<sequence>MKIILLLCVVLVLPGRESGWSQPLSARYYSIKQGLPAQALYGCVQDRRGFLWIATENGVARFDGFQFRHYGIADGLPDPDVLNVFMDGSGVVWALPFQKAPVYYNDSTDTFCSLPTLVNRQFRSYQGFVLSPAEIAISDIHGQIYVIRSSDRQITDSLNFHSLVNHVVKLDAHTYGVLLAQTYFIVRNHQIIKSESFHAPVRYSLYDPSVLYCGNNNDLQKINAYTGKIFFHRKMPFAIRQLNRAPHGLYATTLEGDVYLLDTATLNVKKKIWHQASINDVYDPGKGLIWISTKEEGLVMLRQQVIQRVLQKQDNEPSNLNCVLVANQQLIAGNNHGELIMWDGTQAYHTALTARTNLDAWIRRIFYNPPNFLVVTQIGLFQFSPEKPPVQIFPAYYGFKTAARVNDSTYLLGTHGHLLLCQYHRGAYHLKLLYAGQRITAIAPVTENECYVGSHDGLYHFHQQQMHKVDLGGNIGQQKVSALAHDQRGWIWVAYAGDSLLAFDPGGVKLTMRISEHFPGDIIKCLYADGNQIWVGTNNSLGKIGVYTNPAVHVQTTFFSTNDGLSGEQINDIEKANGQIYVATSNGISYFPDNLSFPAADIPVYIMGIHTGKRYIAYVSNQTPVLSYLENHIRFHLSAVDYSGLPGIWYRYRLNEHKWIITKDPVVSFYELPPGKYHFQVQAIRRDGMPSSQVAEASFEIRAPFFVKPFFWIMFISIAFVTAGISIWRYFRKKHQRRIKELEQQKKMIDLEMQMMRAQINPHFIFNTLNAIKQMIYDNDIRQANHYLDKFSDLLRTTLYTRQDAMIPLHQELEYLSQYLALEKLRFGDQFTYQVIAEDNVEMQDILIPAMILQPVAENAVKHGIRKLRHRKGIILIRISLQQQRCRVEIMDNGPGFTDELPTGGKGLEITRKRAEWHGIRFYMQRTIYYDQPCTVAVFEIPVLNLQPVCQTSAVTS</sequence>
<comment type="caution">
    <text evidence="4">The sequence shown here is derived from an EMBL/GenBank/DDBJ whole genome shotgun (WGS) entry which is preliminary data.</text>
</comment>
<feature type="coiled-coil region" evidence="1">
    <location>
        <begin position="732"/>
        <end position="759"/>
    </location>
</feature>
<keyword evidence="2" id="KW-0472">Membrane</keyword>
<evidence type="ECO:0000313" key="5">
    <source>
        <dbReference type="Proteomes" id="UP000230000"/>
    </source>
</evidence>
<dbReference type="Gene3D" id="2.130.10.10">
    <property type="entry name" value="YVTN repeat-like/Quinoprotein amine dehydrogenase"/>
    <property type="match status" value="3"/>
</dbReference>
<dbReference type="GO" id="GO:0016020">
    <property type="term" value="C:membrane"/>
    <property type="evidence" value="ECO:0007669"/>
    <property type="project" value="InterPro"/>
</dbReference>
<organism evidence="4 5">
    <name type="scientific">Thermoflavifilum aggregans</name>
    <dbReference type="NCBI Taxonomy" id="454188"/>
    <lineage>
        <taxon>Bacteria</taxon>
        <taxon>Pseudomonadati</taxon>
        <taxon>Bacteroidota</taxon>
        <taxon>Chitinophagia</taxon>
        <taxon>Chitinophagales</taxon>
        <taxon>Chitinophagaceae</taxon>
        <taxon>Thermoflavifilum</taxon>
    </lineage>
</organism>
<dbReference type="SMART" id="SM00387">
    <property type="entry name" value="HATPase_c"/>
    <property type="match status" value="1"/>
</dbReference>
<dbReference type="InterPro" id="IPR015943">
    <property type="entry name" value="WD40/YVTN_repeat-like_dom_sf"/>
</dbReference>
<accession>A0A2M9CXL9</accession>
<dbReference type="Proteomes" id="UP000230000">
    <property type="component" value="Unassembled WGS sequence"/>
</dbReference>
<dbReference type="EMBL" id="PGFG01000001">
    <property type="protein sequence ID" value="PJJ76654.1"/>
    <property type="molecule type" value="Genomic_DNA"/>
</dbReference>
<dbReference type="Pfam" id="PF07495">
    <property type="entry name" value="Y_Y_Y"/>
    <property type="match status" value="1"/>
</dbReference>
<protein>
    <submittedName>
        <fullName evidence="4">YXYXY domain-containing protein</fullName>
    </submittedName>
</protein>
<evidence type="ECO:0000313" key="4">
    <source>
        <dbReference type="EMBL" id="PJJ76654.1"/>
    </source>
</evidence>
<dbReference type="Gene3D" id="3.30.565.10">
    <property type="entry name" value="Histidine kinase-like ATPase, C-terminal domain"/>
    <property type="match status" value="1"/>
</dbReference>
<dbReference type="Gene3D" id="2.60.40.10">
    <property type="entry name" value="Immunoglobulins"/>
    <property type="match status" value="1"/>
</dbReference>
<keyword evidence="2" id="KW-0812">Transmembrane</keyword>
<evidence type="ECO:0000256" key="1">
    <source>
        <dbReference type="SAM" id="Coils"/>
    </source>
</evidence>
<feature type="transmembrane region" description="Helical" evidence="2">
    <location>
        <begin position="710"/>
        <end position="731"/>
    </location>
</feature>
<dbReference type="InterPro" id="IPR010559">
    <property type="entry name" value="Sig_transdc_His_kin_internal"/>
</dbReference>
<dbReference type="PANTHER" id="PTHR34220">
    <property type="entry name" value="SENSOR HISTIDINE KINASE YPDA"/>
    <property type="match status" value="1"/>
</dbReference>
<dbReference type="PANTHER" id="PTHR34220:SF7">
    <property type="entry name" value="SENSOR HISTIDINE KINASE YPDA"/>
    <property type="match status" value="1"/>
</dbReference>
<keyword evidence="2" id="KW-1133">Transmembrane helix</keyword>
<evidence type="ECO:0000259" key="3">
    <source>
        <dbReference type="SMART" id="SM00387"/>
    </source>
</evidence>
<dbReference type="InterPro" id="IPR013783">
    <property type="entry name" value="Ig-like_fold"/>
</dbReference>
<dbReference type="InterPro" id="IPR011123">
    <property type="entry name" value="Y_Y_Y"/>
</dbReference>
<gene>
    <name evidence="4" type="ORF">BXY57_2285</name>
</gene>
<dbReference type="SUPFAM" id="SSF55874">
    <property type="entry name" value="ATPase domain of HSP90 chaperone/DNA topoisomerase II/histidine kinase"/>
    <property type="match status" value="1"/>
</dbReference>
<dbReference type="InterPro" id="IPR011047">
    <property type="entry name" value="Quinoprotein_ADH-like_sf"/>
</dbReference>
<dbReference type="Pfam" id="PF06580">
    <property type="entry name" value="His_kinase"/>
    <property type="match status" value="1"/>
</dbReference>
<keyword evidence="5" id="KW-1185">Reference proteome</keyword>
<dbReference type="AlphaFoldDB" id="A0A2M9CXL9"/>
<dbReference type="GO" id="GO:0000155">
    <property type="term" value="F:phosphorelay sensor kinase activity"/>
    <property type="evidence" value="ECO:0007669"/>
    <property type="project" value="InterPro"/>
</dbReference>
<keyword evidence="1" id="KW-0175">Coiled coil</keyword>
<reference evidence="4 5" key="1">
    <citation type="submission" date="2017-11" db="EMBL/GenBank/DDBJ databases">
        <title>Genomic Encyclopedia of Archaeal and Bacterial Type Strains, Phase II (KMG-II): From Individual Species to Whole Genera.</title>
        <authorList>
            <person name="Goeker M."/>
        </authorList>
    </citation>
    <scope>NUCLEOTIDE SEQUENCE [LARGE SCALE GENOMIC DNA]</scope>
    <source>
        <strain evidence="4 5">DSM 27268</strain>
    </source>
</reference>
<proteinExistence type="predicted"/>
<dbReference type="SUPFAM" id="SSF50998">
    <property type="entry name" value="Quinoprotein alcohol dehydrogenase-like"/>
    <property type="match status" value="1"/>
</dbReference>
<name>A0A2M9CXL9_9BACT</name>
<dbReference type="InterPro" id="IPR050640">
    <property type="entry name" value="Bact_2-comp_sensor_kinase"/>
</dbReference>